<reference evidence="1 2" key="1">
    <citation type="journal article" date="2024" name="BMC Genomics">
        <title>De novo assembly and annotation of Popillia japonica's genome with initial clues to its potential as an invasive pest.</title>
        <authorList>
            <person name="Cucini C."/>
            <person name="Boschi S."/>
            <person name="Funari R."/>
            <person name="Cardaioli E."/>
            <person name="Iannotti N."/>
            <person name="Marturano G."/>
            <person name="Paoli F."/>
            <person name="Bruttini M."/>
            <person name="Carapelli A."/>
            <person name="Frati F."/>
            <person name="Nardi F."/>
        </authorList>
    </citation>
    <scope>NUCLEOTIDE SEQUENCE [LARGE SCALE GENOMIC DNA]</scope>
    <source>
        <strain evidence="1">DMR45628</strain>
    </source>
</reference>
<proteinExistence type="predicted"/>
<organism evidence="1 2">
    <name type="scientific">Popillia japonica</name>
    <name type="common">Japanese beetle</name>
    <dbReference type="NCBI Taxonomy" id="7064"/>
    <lineage>
        <taxon>Eukaryota</taxon>
        <taxon>Metazoa</taxon>
        <taxon>Ecdysozoa</taxon>
        <taxon>Arthropoda</taxon>
        <taxon>Hexapoda</taxon>
        <taxon>Insecta</taxon>
        <taxon>Pterygota</taxon>
        <taxon>Neoptera</taxon>
        <taxon>Endopterygota</taxon>
        <taxon>Coleoptera</taxon>
        <taxon>Polyphaga</taxon>
        <taxon>Scarabaeiformia</taxon>
        <taxon>Scarabaeidae</taxon>
        <taxon>Rutelinae</taxon>
        <taxon>Popillia</taxon>
    </lineage>
</organism>
<keyword evidence="2" id="KW-1185">Reference proteome</keyword>
<evidence type="ECO:0000313" key="1">
    <source>
        <dbReference type="EMBL" id="KAK9701034.1"/>
    </source>
</evidence>
<sequence length="80" mass="8637">MALKIEQRFFVSQRRKSNGDVVAGWWERAARFDVAAAVAFTLGVNHAQSGGNVAREGIALQEEMVSVPSGRASSETMQGL</sequence>
<protein>
    <submittedName>
        <fullName evidence="1">Uncharacterized protein</fullName>
    </submittedName>
</protein>
<gene>
    <name evidence="1" type="ORF">QE152_g30854</name>
</gene>
<comment type="caution">
    <text evidence="1">The sequence shown here is derived from an EMBL/GenBank/DDBJ whole genome shotgun (WGS) entry which is preliminary data.</text>
</comment>
<name>A0AAW1JCN5_POPJA</name>
<accession>A0AAW1JCN5</accession>
<dbReference type="Proteomes" id="UP001458880">
    <property type="component" value="Unassembled WGS sequence"/>
</dbReference>
<evidence type="ECO:0000313" key="2">
    <source>
        <dbReference type="Proteomes" id="UP001458880"/>
    </source>
</evidence>
<dbReference type="EMBL" id="JASPKY010000424">
    <property type="protein sequence ID" value="KAK9701034.1"/>
    <property type="molecule type" value="Genomic_DNA"/>
</dbReference>
<dbReference type="AlphaFoldDB" id="A0AAW1JCN5"/>